<reference evidence="6 7" key="1">
    <citation type="submission" date="2019-09" db="EMBL/GenBank/DDBJ databases">
        <title>Identification of Malikia spinosa a prominent benzene-, toluene-, and ethylbenzene-degrading bacterium: enrichment, isolation and whole genome sequencing.</title>
        <authorList>
            <person name="Tancsics A."/>
            <person name="Revesz F."/>
            <person name="Kriszt B."/>
        </authorList>
    </citation>
    <scope>NUCLEOTIDE SEQUENCE [LARGE SCALE GENOMIC DNA]</scope>
    <source>
        <strain evidence="6 7">AB6</strain>
    </source>
</reference>
<evidence type="ECO:0000313" key="6">
    <source>
        <dbReference type="EMBL" id="MYZ52115.1"/>
    </source>
</evidence>
<organism evidence="6 7">
    <name type="scientific">Malikia spinosa</name>
    <dbReference type="NCBI Taxonomy" id="86180"/>
    <lineage>
        <taxon>Bacteria</taxon>
        <taxon>Pseudomonadati</taxon>
        <taxon>Pseudomonadota</taxon>
        <taxon>Betaproteobacteria</taxon>
        <taxon>Burkholderiales</taxon>
        <taxon>Comamonadaceae</taxon>
        <taxon>Malikia</taxon>
    </lineage>
</organism>
<evidence type="ECO:0000256" key="3">
    <source>
        <dbReference type="ARBA" id="ARBA00022705"/>
    </source>
</evidence>
<dbReference type="PANTHER" id="PTHR10133">
    <property type="entry name" value="DNA POLYMERASE I"/>
    <property type="match status" value="1"/>
</dbReference>
<evidence type="ECO:0000256" key="4">
    <source>
        <dbReference type="ARBA" id="ARBA00049244"/>
    </source>
</evidence>
<dbReference type="EC" id="2.7.7.7" evidence="2"/>
<dbReference type="SUPFAM" id="SSF56672">
    <property type="entry name" value="DNA/RNA polymerases"/>
    <property type="match status" value="1"/>
</dbReference>
<sequence length="583" mass="65327">MTLDDFKTVWVVDYEFRADVGERPEPVCLVAYEARSGRSLRLWRNQWGAQCPYDVGHNSLFVAYYASAEMGCHLALNWPMPANVLDLYAEFRVETNGMTLPHGSGLLGALAHYGQHGIDALEKEAMRALILSEGERTAAERQAILDYCATDVTSTTKLLGTMQPLFANAQRLGQALIRGRYAKAVARIEDAGIPIDGQLLAQLRENWSGLQDKLIARVDASYGVYEGRSFRIAKFADYLVRNNIPWPTLPSGRPALDDDTFSEQCKSFPQLRELKQLRQAMGQLRLSELAVGGDERNRALLSMFRSKTGRNQPSNSKFVFGLSAWLRGLIQPKPGYGLAYVDWSQQEFGIAAALSGDKRMMEAYSSGDPYLAFAKQAGAVPADATKATHGPKRDQFKACVLAVQYGMQEESLARRIQQPPVYARELLRMHRRTYSTFWAWSDAVLDYALTQRKLWTVFGWTLHVTGNANQRSLRNFPMQSNGAEMLRLACCLATEAGICVVAPVHDAVLIEAPLEDLESRTAQMQDIMRKASSIILDGFELRSDAKLIRAPERYIDERGETMWQLVQEVLAELEMEKSEEVTA</sequence>
<dbReference type="Gene3D" id="1.10.150.20">
    <property type="entry name" value="5' to 3' exonuclease, C-terminal subdomain"/>
    <property type="match status" value="1"/>
</dbReference>
<name>A0A7C9J2X2_9BURK</name>
<evidence type="ECO:0000256" key="1">
    <source>
        <dbReference type="ARBA" id="ARBA00011541"/>
    </source>
</evidence>
<dbReference type="InterPro" id="IPR002298">
    <property type="entry name" value="DNA_polymerase_A"/>
</dbReference>
<dbReference type="Pfam" id="PF00476">
    <property type="entry name" value="DNA_pol_A"/>
    <property type="match status" value="1"/>
</dbReference>
<dbReference type="Proteomes" id="UP000481947">
    <property type="component" value="Unassembled WGS sequence"/>
</dbReference>
<proteinExistence type="predicted"/>
<dbReference type="InterPro" id="IPR043502">
    <property type="entry name" value="DNA/RNA_pol_sf"/>
</dbReference>
<dbReference type="InterPro" id="IPR001098">
    <property type="entry name" value="DNA-dir_DNA_pol_A_palm_dom"/>
</dbReference>
<dbReference type="GO" id="GO:0003677">
    <property type="term" value="F:DNA binding"/>
    <property type="evidence" value="ECO:0007669"/>
    <property type="project" value="InterPro"/>
</dbReference>
<dbReference type="PRINTS" id="PR00868">
    <property type="entry name" value="DNAPOLI"/>
</dbReference>
<dbReference type="RefSeq" id="WP_161125028.1">
    <property type="nucleotide sequence ID" value="NZ_VYSB01000007.1"/>
</dbReference>
<comment type="caution">
    <text evidence="6">The sequence shown here is derived from an EMBL/GenBank/DDBJ whole genome shotgun (WGS) entry which is preliminary data.</text>
</comment>
<gene>
    <name evidence="6" type="ORF">F5985_08185</name>
</gene>
<dbReference type="Gene3D" id="3.30.70.370">
    <property type="match status" value="1"/>
</dbReference>
<evidence type="ECO:0000259" key="5">
    <source>
        <dbReference type="SMART" id="SM00482"/>
    </source>
</evidence>
<protein>
    <recommendedName>
        <fullName evidence="2">DNA-directed DNA polymerase</fullName>
        <ecNumber evidence="2">2.7.7.7</ecNumber>
    </recommendedName>
</protein>
<accession>A0A7C9J2X2</accession>
<evidence type="ECO:0000256" key="2">
    <source>
        <dbReference type="ARBA" id="ARBA00012417"/>
    </source>
</evidence>
<dbReference type="EMBL" id="VYSB01000007">
    <property type="protein sequence ID" value="MYZ52115.1"/>
    <property type="molecule type" value="Genomic_DNA"/>
</dbReference>
<dbReference type="GO" id="GO:0003887">
    <property type="term" value="F:DNA-directed DNA polymerase activity"/>
    <property type="evidence" value="ECO:0007669"/>
    <property type="project" value="UniProtKB-EC"/>
</dbReference>
<evidence type="ECO:0000313" key="7">
    <source>
        <dbReference type="Proteomes" id="UP000481947"/>
    </source>
</evidence>
<dbReference type="AlphaFoldDB" id="A0A7C9J2X2"/>
<dbReference type="GO" id="GO:0006261">
    <property type="term" value="P:DNA-templated DNA replication"/>
    <property type="evidence" value="ECO:0007669"/>
    <property type="project" value="InterPro"/>
</dbReference>
<comment type="catalytic activity">
    <reaction evidence="4">
        <text>DNA(n) + a 2'-deoxyribonucleoside 5'-triphosphate = DNA(n+1) + diphosphate</text>
        <dbReference type="Rhea" id="RHEA:22508"/>
        <dbReference type="Rhea" id="RHEA-COMP:17339"/>
        <dbReference type="Rhea" id="RHEA-COMP:17340"/>
        <dbReference type="ChEBI" id="CHEBI:33019"/>
        <dbReference type="ChEBI" id="CHEBI:61560"/>
        <dbReference type="ChEBI" id="CHEBI:173112"/>
        <dbReference type="EC" id="2.7.7.7"/>
    </reaction>
</comment>
<feature type="domain" description="DNA-directed DNA polymerase family A palm" evidence="5">
    <location>
        <begin position="323"/>
        <end position="516"/>
    </location>
</feature>
<comment type="subunit">
    <text evidence="1">Single-chain monomer with multiple functions.</text>
</comment>
<dbReference type="SMART" id="SM00482">
    <property type="entry name" value="POLAc"/>
    <property type="match status" value="1"/>
</dbReference>
<dbReference type="PANTHER" id="PTHR10133:SF27">
    <property type="entry name" value="DNA POLYMERASE NU"/>
    <property type="match status" value="1"/>
</dbReference>
<keyword evidence="3" id="KW-0235">DNA replication</keyword>
<dbReference type="GO" id="GO:0006302">
    <property type="term" value="P:double-strand break repair"/>
    <property type="evidence" value="ECO:0007669"/>
    <property type="project" value="TreeGrafter"/>
</dbReference>